<evidence type="ECO:0000256" key="1">
    <source>
        <dbReference type="SAM" id="Coils"/>
    </source>
</evidence>
<evidence type="ECO:0000313" key="5">
    <source>
        <dbReference type="Proteomes" id="UP001549920"/>
    </source>
</evidence>
<dbReference type="EMBL" id="JBEUOH010000004">
    <property type="protein sequence ID" value="KAL0894720.1"/>
    <property type="molecule type" value="Genomic_DNA"/>
</dbReference>
<dbReference type="Proteomes" id="UP001549920">
    <property type="component" value="Unassembled WGS sequence"/>
</dbReference>
<organism evidence="3 6">
    <name type="scientific">Loxostege sticticalis</name>
    <name type="common">Beet webworm moth</name>
    <dbReference type="NCBI Taxonomy" id="481309"/>
    <lineage>
        <taxon>Eukaryota</taxon>
        <taxon>Metazoa</taxon>
        <taxon>Ecdysozoa</taxon>
        <taxon>Arthropoda</taxon>
        <taxon>Hexapoda</taxon>
        <taxon>Insecta</taxon>
        <taxon>Pterygota</taxon>
        <taxon>Neoptera</taxon>
        <taxon>Endopterygota</taxon>
        <taxon>Lepidoptera</taxon>
        <taxon>Glossata</taxon>
        <taxon>Ditrysia</taxon>
        <taxon>Pyraloidea</taxon>
        <taxon>Crambidae</taxon>
        <taxon>Pyraustinae</taxon>
        <taxon>Loxostege</taxon>
    </lineage>
</organism>
<proteinExistence type="predicted"/>
<dbReference type="Pfam" id="PF03670">
    <property type="entry name" value="UPF0184"/>
    <property type="match status" value="1"/>
</dbReference>
<dbReference type="EMBL" id="JBEDNZ010000004">
    <property type="protein sequence ID" value="KAL0849135.1"/>
    <property type="molecule type" value="Genomic_DNA"/>
</dbReference>
<reference evidence="5 6" key="1">
    <citation type="submission" date="2024-06" db="EMBL/GenBank/DDBJ databases">
        <title>A chromosome-level genome assembly of beet webworm, Loxostege sticticalis.</title>
        <authorList>
            <person name="Zhang Y."/>
        </authorList>
    </citation>
    <scope>NUCLEOTIDE SEQUENCE [LARGE SCALE GENOMIC DNA]</scope>
    <source>
        <strain evidence="4">AQ026</strain>
        <strain evidence="3">AQ028</strain>
        <tissue evidence="3">Male pupae</tissue>
        <tissue evidence="4">Whole body</tissue>
    </source>
</reference>
<feature type="coiled-coil region" evidence="1">
    <location>
        <begin position="44"/>
        <end position="85"/>
    </location>
</feature>
<evidence type="ECO:0000313" key="3">
    <source>
        <dbReference type="EMBL" id="KAL0849135.1"/>
    </source>
</evidence>
<feature type="region of interest" description="Disordered" evidence="2">
    <location>
        <begin position="1"/>
        <end position="32"/>
    </location>
</feature>
<keyword evidence="5" id="KW-1185">Reference proteome</keyword>
<comment type="caution">
    <text evidence="3">The sequence shown here is derived from an EMBL/GenBank/DDBJ whole genome shotgun (WGS) entry which is preliminary data.</text>
</comment>
<feature type="compositionally biased region" description="Basic and acidic residues" evidence="2">
    <location>
        <begin position="1"/>
        <end position="12"/>
    </location>
</feature>
<accession>A0ABD0TIG8</accession>
<evidence type="ECO:0000313" key="4">
    <source>
        <dbReference type="EMBL" id="KAL0894720.1"/>
    </source>
</evidence>
<dbReference type="EMBL" id="JBEUOH010000004">
    <property type="protein sequence ID" value="KAL0894721.1"/>
    <property type="molecule type" value="Genomic_DNA"/>
</dbReference>
<sequence>MAGQDETKHNEDEVVSENDIDISDQEQVSEENMTEEYYLLDTKLDELNTALDFLERRTDDIQEKLKELLQSNISIREELKNENLKAIEK</sequence>
<name>A0ABD0TIG8_LOXSC</name>
<gene>
    <name evidence="4" type="ORF">ABMA27_013256</name>
    <name evidence="3" type="ORF">ABMA28_013484</name>
</gene>
<evidence type="ECO:0000256" key="2">
    <source>
        <dbReference type="SAM" id="MobiDB-lite"/>
    </source>
</evidence>
<protein>
    <submittedName>
        <fullName evidence="3">Uncharacterized protein</fullName>
    </submittedName>
</protein>
<dbReference type="Proteomes" id="UP001549921">
    <property type="component" value="Unassembled WGS sequence"/>
</dbReference>
<dbReference type="AlphaFoldDB" id="A0ABD0TIG8"/>
<evidence type="ECO:0000313" key="6">
    <source>
        <dbReference type="Proteomes" id="UP001549921"/>
    </source>
</evidence>
<keyword evidence="1" id="KW-0175">Coiled coil</keyword>
<feature type="compositionally biased region" description="Acidic residues" evidence="2">
    <location>
        <begin position="13"/>
        <end position="32"/>
    </location>
</feature>